<organism evidence="2">
    <name type="scientific">marine sediment metagenome</name>
    <dbReference type="NCBI Taxonomy" id="412755"/>
    <lineage>
        <taxon>unclassified sequences</taxon>
        <taxon>metagenomes</taxon>
        <taxon>ecological metagenomes</taxon>
    </lineage>
</organism>
<feature type="transmembrane region" description="Helical" evidence="1">
    <location>
        <begin position="12"/>
        <end position="32"/>
    </location>
</feature>
<comment type="caution">
    <text evidence="2">The sequence shown here is derived from an EMBL/GenBank/DDBJ whole genome shotgun (WGS) entry which is preliminary data.</text>
</comment>
<evidence type="ECO:0000256" key="1">
    <source>
        <dbReference type="SAM" id="Phobius"/>
    </source>
</evidence>
<accession>X1CCV1</accession>
<keyword evidence="1" id="KW-0472">Membrane</keyword>
<protein>
    <submittedName>
        <fullName evidence="2">Uncharacterized protein</fullName>
    </submittedName>
</protein>
<feature type="transmembrane region" description="Helical" evidence="1">
    <location>
        <begin position="39"/>
        <end position="58"/>
    </location>
</feature>
<gene>
    <name evidence="2" type="ORF">S01H4_63657</name>
</gene>
<dbReference type="EMBL" id="BART01038353">
    <property type="protein sequence ID" value="GAH05417.1"/>
    <property type="molecule type" value="Genomic_DNA"/>
</dbReference>
<reference evidence="2" key="1">
    <citation type="journal article" date="2014" name="Front. Microbiol.">
        <title>High frequency of phylogenetically diverse reductive dehalogenase-homologous genes in deep subseafloor sedimentary metagenomes.</title>
        <authorList>
            <person name="Kawai M."/>
            <person name="Futagami T."/>
            <person name="Toyoda A."/>
            <person name="Takaki Y."/>
            <person name="Nishi S."/>
            <person name="Hori S."/>
            <person name="Arai W."/>
            <person name="Tsubouchi T."/>
            <person name="Morono Y."/>
            <person name="Uchiyama I."/>
            <person name="Ito T."/>
            <person name="Fujiyama A."/>
            <person name="Inagaki F."/>
            <person name="Takami H."/>
        </authorList>
    </citation>
    <scope>NUCLEOTIDE SEQUENCE</scope>
    <source>
        <strain evidence="2">Expedition CK06-06</strain>
    </source>
</reference>
<feature type="non-terminal residue" evidence="2">
    <location>
        <position position="1"/>
    </location>
</feature>
<keyword evidence="1" id="KW-0812">Transmembrane</keyword>
<name>X1CCV1_9ZZZZ</name>
<dbReference type="AlphaFoldDB" id="X1CCV1"/>
<evidence type="ECO:0000313" key="2">
    <source>
        <dbReference type="EMBL" id="GAH05417.1"/>
    </source>
</evidence>
<sequence length="67" mass="7421">SLVQGNEPFELLNIFFTLSFGVMFLVNSLSLLPFLVVSMFVNFDFGLYGIVLIAFFVAPGKDKTVVP</sequence>
<keyword evidence="1" id="KW-1133">Transmembrane helix</keyword>
<proteinExistence type="predicted"/>